<keyword evidence="2" id="KW-1185">Reference proteome</keyword>
<name>R9A832_9LEPT</name>
<reference evidence="1" key="1">
    <citation type="submission" date="2013-04" db="EMBL/GenBank/DDBJ databases">
        <authorList>
            <person name="Harkins D.M."/>
            <person name="Durkin A.S."/>
            <person name="Brinkac L.M."/>
            <person name="Haft D.H."/>
            <person name="Selengut J.D."/>
            <person name="Sanka R."/>
            <person name="DePew J."/>
            <person name="Purushe J."/>
            <person name="Galloway R.L."/>
            <person name="Vinetz J.M."/>
            <person name="Sutton G.G."/>
            <person name="Nierman W.C."/>
            <person name="Fouts D.E."/>
        </authorList>
    </citation>
    <scope>NUCLEOTIDE SEQUENCE [LARGE SCALE GENOMIC DNA]</scope>
    <source>
        <strain evidence="1">CDC</strain>
    </source>
</reference>
<dbReference type="EMBL" id="AOGZ02000001">
    <property type="protein sequence ID" value="EOQ98383.1"/>
    <property type="molecule type" value="Genomic_DNA"/>
</dbReference>
<evidence type="ECO:0000313" key="2">
    <source>
        <dbReference type="Proteomes" id="UP000013984"/>
    </source>
</evidence>
<accession>R9A832</accession>
<evidence type="ECO:0000313" key="1">
    <source>
        <dbReference type="EMBL" id="EOQ98383.1"/>
    </source>
</evidence>
<protein>
    <submittedName>
        <fullName evidence="1">Uncharacterized protein</fullName>
    </submittedName>
</protein>
<sequence>MYESNFINLCAPGFTYVSDLDTKIPKLSNHFLGFQKKGRNF</sequence>
<comment type="caution">
    <text evidence="1">The sequence shown here is derived from an EMBL/GenBank/DDBJ whole genome shotgun (WGS) entry which is preliminary data.</text>
</comment>
<organism evidence="1 2">
    <name type="scientific">Leptospira wolbachii serovar Codice str. CDC</name>
    <dbReference type="NCBI Taxonomy" id="1218599"/>
    <lineage>
        <taxon>Bacteria</taxon>
        <taxon>Pseudomonadati</taxon>
        <taxon>Spirochaetota</taxon>
        <taxon>Spirochaetia</taxon>
        <taxon>Leptospirales</taxon>
        <taxon>Leptospiraceae</taxon>
        <taxon>Leptospira</taxon>
    </lineage>
</organism>
<gene>
    <name evidence="1" type="ORF">LEP1GSC195_0486</name>
</gene>
<proteinExistence type="predicted"/>
<dbReference type="Proteomes" id="UP000013984">
    <property type="component" value="Unassembled WGS sequence"/>
</dbReference>
<dbReference type="AlphaFoldDB" id="R9A832"/>